<evidence type="ECO:0000313" key="2">
    <source>
        <dbReference type="EMBL" id="XDI04439.1"/>
    </source>
</evidence>
<name>A0AB39BDM1_9MICO</name>
<dbReference type="AlphaFoldDB" id="A0AB39BDM1"/>
<sequence length="83" mass="9240">MAAIIVRNLDDDVRNRLRERAASHQRSMESEVRAILTEAVAEPGLAQAWLELASEVRSVGRVSGDEDELVLPARSLPRKIDFS</sequence>
<protein>
    <submittedName>
        <fullName evidence="2">Arc family DNA-binding protein</fullName>
    </submittedName>
</protein>
<dbReference type="GO" id="GO:0006355">
    <property type="term" value="P:regulation of DNA-templated transcription"/>
    <property type="evidence" value="ECO:0007669"/>
    <property type="project" value="InterPro"/>
</dbReference>
<feature type="domain" description="Antitoxin FitA-like ribbon-helix-helix" evidence="1">
    <location>
        <begin position="2"/>
        <end position="40"/>
    </location>
</feature>
<evidence type="ECO:0000259" key="1">
    <source>
        <dbReference type="Pfam" id="PF22513"/>
    </source>
</evidence>
<dbReference type="InterPro" id="IPR013321">
    <property type="entry name" value="Arc_rbn_hlx_hlx"/>
</dbReference>
<gene>
    <name evidence="2" type="ORF">ABFY20_14020</name>
</gene>
<dbReference type="Pfam" id="PF22513">
    <property type="entry name" value="FitA-like_RHH"/>
    <property type="match status" value="1"/>
</dbReference>
<organism evidence="2">
    <name type="scientific">Herbiconiux sp. A18JL235</name>
    <dbReference type="NCBI Taxonomy" id="3152363"/>
    <lineage>
        <taxon>Bacteria</taxon>
        <taxon>Bacillati</taxon>
        <taxon>Actinomycetota</taxon>
        <taxon>Actinomycetes</taxon>
        <taxon>Micrococcales</taxon>
        <taxon>Microbacteriaceae</taxon>
        <taxon>Herbiconiux</taxon>
    </lineage>
</organism>
<reference evidence="2" key="1">
    <citation type="submission" date="2024-05" db="EMBL/GenBank/DDBJ databases">
        <title>Herbiconiux sp. A18JL235.</title>
        <authorList>
            <person name="Zhang G."/>
        </authorList>
    </citation>
    <scope>NUCLEOTIDE SEQUENCE</scope>
    <source>
        <strain evidence="2">A18JL235</strain>
    </source>
</reference>
<dbReference type="InterPro" id="IPR053853">
    <property type="entry name" value="FitA-like_RHH"/>
</dbReference>
<accession>A0AB39BDM1</accession>
<dbReference type="InterPro" id="IPR010985">
    <property type="entry name" value="Ribbon_hlx_hlx"/>
</dbReference>
<dbReference type="RefSeq" id="WP_368496839.1">
    <property type="nucleotide sequence ID" value="NZ_CP162511.1"/>
</dbReference>
<dbReference type="EMBL" id="CP162511">
    <property type="protein sequence ID" value="XDI04439.1"/>
    <property type="molecule type" value="Genomic_DNA"/>
</dbReference>
<keyword evidence="2" id="KW-0238">DNA-binding</keyword>
<dbReference type="GO" id="GO:0003677">
    <property type="term" value="F:DNA binding"/>
    <property type="evidence" value="ECO:0007669"/>
    <property type="project" value="UniProtKB-KW"/>
</dbReference>
<dbReference type="Gene3D" id="1.10.1220.10">
    <property type="entry name" value="Met repressor-like"/>
    <property type="match status" value="1"/>
</dbReference>
<proteinExistence type="predicted"/>
<dbReference type="SUPFAM" id="SSF47598">
    <property type="entry name" value="Ribbon-helix-helix"/>
    <property type="match status" value="1"/>
</dbReference>